<dbReference type="InterPro" id="IPR017441">
    <property type="entry name" value="Protein_kinase_ATP_BS"/>
</dbReference>
<evidence type="ECO:0000256" key="10">
    <source>
        <dbReference type="ARBA" id="ARBA00022840"/>
    </source>
</evidence>
<keyword evidence="3" id="KW-0723">Serine/threonine-protein kinase</keyword>
<dbReference type="Pfam" id="PF00560">
    <property type="entry name" value="LRR_1"/>
    <property type="match status" value="2"/>
</dbReference>
<comment type="subcellular location">
    <subcellularLocation>
        <location evidence="1">Membrane</location>
        <topology evidence="1">Single-pass membrane protein</topology>
    </subcellularLocation>
</comment>
<evidence type="ECO:0000313" key="18">
    <source>
        <dbReference type="Proteomes" id="UP001633002"/>
    </source>
</evidence>
<dbReference type="PROSITE" id="PS00107">
    <property type="entry name" value="PROTEIN_KINASE_ATP"/>
    <property type="match status" value="1"/>
</dbReference>
<dbReference type="InterPro" id="IPR008271">
    <property type="entry name" value="Ser/Thr_kinase_AS"/>
</dbReference>
<dbReference type="Gene3D" id="1.10.510.10">
    <property type="entry name" value="Transferase(Phosphotransferase) domain 1"/>
    <property type="match status" value="1"/>
</dbReference>
<evidence type="ECO:0000256" key="7">
    <source>
        <dbReference type="ARBA" id="ARBA00022737"/>
    </source>
</evidence>
<dbReference type="FunFam" id="3.30.200.20:FF:000162">
    <property type="entry name" value="Adenine nucleotide alpha hydrolase-like domain kinase"/>
    <property type="match status" value="1"/>
</dbReference>
<comment type="caution">
    <text evidence="17">The sequence shown here is derived from an EMBL/GenBank/DDBJ whole genome shotgun (WGS) entry which is preliminary data.</text>
</comment>
<keyword evidence="7" id="KW-0677">Repeat</keyword>
<evidence type="ECO:0000256" key="8">
    <source>
        <dbReference type="ARBA" id="ARBA00022741"/>
    </source>
</evidence>
<gene>
    <name evidence="17" type="ORF">R1sor_022150</name>
</gene>
<keyword evidence="5" id="KW-0808">Transferase</keyword>
<proteinExistence type="predicted"/>
<evidence type="ECO:0000256" key="3">
    <source>
        <dbReference type="ARBA" id="ARBA00022527"/>
    </source>
</evidence>
<evidence type="ECO:0000256" key="11">
    <source>
        <dbReference type="ARBA" id="ARBA00022989"/>
    </source>
</evidence>
<dbReference type="Pfam" id="PF12819">
    <property type="entry name" value="Malectin_like"/>
    <property type="match status" value="1"/>
</dbReference>
<dbReference type="SUPFAM" id="SSF56112">
    <property type="entry name" value="Protein kinase-like (PK-like)"/>
    <property type="match status" value="1"/>
</dbReference>
<dbReference type="SMART" id="SM00220">
    <property type="entry name" value="S_TKc"/>
    <property type="match status" value="1"/>
</dbReference>
<dbReference type="Pfam" id="PF07714">
    <property type="entry name" value="PK_Tyr_Ser-Thr"/>
    <property type="match status" value="1"/>
</dbReference>
<keyword evidence="8 15" id="KW-0547">Nucleotide-binding</keyword>
<dbReference type="Proteomes" id="UP001633002">
    <property type="component" value="Unassembled WGS sequence"/>
</dbReference>
<dbReference type="Gene3D" id="3.80.10.10">
    <property type="entry name" value="Ribonuclease Inhibitor"/>
    <property type="match status" value="2"/>
</dbReference>
<reference evidence="17 18" key="1">
    <citation type="submission" date="2024-09" db="EMBL/GenBank/DDBJ databases">
        <title>Chromosome-scale assembly of Riccia sorocarpa.</title>
        <authorList>
            <person name="Paukszto L."/>
        </authorList>
    </citation>
    <scope>NUCLEOTIDE SEQUENCE [LARGE SCALE GENOMIC DNA]</scope>
    <source>
        <strain evidence="17">LP-2024</strain>
        <tissue evidence="17">Aerial parts of the thallus</tissue>
    </source>
</reference>
<dbReference type="InterPro" id="IPR001611">
    <property type="entry name" value="Leu-rich_rpt"/>
</dbReference>
<accession>A0ABD3GNA7</accession>
<dbReference type="InterPro" id="IPR000719">
    <property type="entry name" value="Prot_kinase_dom"/>
</dbReference>
<dbReference type="GO" id="GO:0004674">
    <property type="term" value="F:protein serine/threonine kinase activity"/>
    <property type="evidence" value="ECO:0007669"/>
    <property type="project" value="UniProtKB-KW"/>
</dbReference>
<dbReference type="PANTHER" id="PTHR45631">
    <property type="entry name" value="OS07G0107800 PROTEIN-RELATED"/>
    <property type="match status" value="1"/>
</dbReference>
<dbReference type="PANTHER" id="PTHR45631:SF68">
    <property type="entry name" value="REPEAT FAMILY PROTEIN, PUTATIVE, EXPRESSED-RELATED"/>
    <property type="match status" value="1"/>
</dbReference>
<keyword evidence="10 15" id="KW-0067">ATP-binding</keyword>
<keyword evidence="4" id="KW-0433">Leucine-rich repeat</keyword>
<evidence type="ECO:0000256" key="4">
    <source>
        <dbReference type="ARBA" id="ARBA00022614"/>
    </source>
</evidence>
<feature type="domain" description="Protein kinase" evidence="16">
    <location>
        <begin position="910"/>
        <end position="1226"/>
    </location>
</feature>
<sequence length="1244" mass="139542">MMDIYLSCWSEIGTIRTHSPNPINQLSKVVIRILVLSVLYGWSLSQLLEPFGYINIDCGGQSGNYKDPLTGLDWVTDEGFLQSADLLTRQGLAAPVEVLLNDSRSTSRINANQLKTAMAFVPPVDNKPIHKSKYCYKFNLSLSNRESRNYLLRAVFPKARISSIAGHEYIIDIIKQQLRMQNTLYNTDDVIFDAAVDATTVFTVSWNWNNVLYESQILELFVTSLDDSMYFCVDVLSSLPFAAISSLELRSLPEKLFPTFTNGKFDSAGRAHWQATRGFTYFITISRLNFGGNDSSPALRFPSDRYDRLWYGTGTPVAMNSNISLDYGVAGLVAPMTINTASEVESKSIDPNAVFSRQLQDDLFQVPPLVWSSAWEAINFDSVISFTTNLNLQGFQLVLQRINSFTLNFVLFDVDPDGESSISSRSVDIYNAVLFMILKEPEVYAGEWLAQAVDVPTAERKTVYEMMYQLGSTTMFNISRAATSSRPAMVNAFELYAEITAKGITFDELSIRSFADLLSSHESLNTFGDPCNPSPWSWLKCEDTFDARINQDVGYITEIDLSNQGLHGVFTADLQLPIQLKVFNLSNNQFSGLLPISLGKQLVTVDLSDNNFTGSIPTFPVRDSTYEVNVQSMDFLNLSSNYMFGDVINFSEGLVLLRILDLSENDFSGAFPAFPNASLEYLNLASNHMSGTISTILYSKKFELQPLRALILRENNFSGMVPDVIWGSLSQLQKVDLSYNNLEEINLTSWCQVLLKDESYQMRQQVNLLNNTIKSVVFSNLLSGLQSQPDSDIYKLLQRSGGYILLGGNEWCERVGLPEVRILERYLCRYSESEDYYWKYLEGTSNEHMIIGLSVSGSLVLLIACCLPILLARVWKKVKICHQIQEELAKEDVRPPFYKYEDIRTATRDFSQENELGKGGFGAVYKAELADRSIVAVKLLFPTEQNLTDFLKETVLITGIKHRNLVQLKGCCVKEKKRMLVYEYAQNGNLAQALWDKPFDTSPVLSPVKLYENESTTGIEGFKPFKKICKFSENTGKDGSSPLTWAQRLKICVGVAKGLSYLHEELQPKIIHRDIKPQNILLDKDLNAKIADFGLARPMKGDEGTQATRVGGTMGYLAPEYAVQGLITEKLDVYSYGILLLQIISGRKCFDSSATSDEFYLRTCAFKLYRVGCLLSIAEQNLLAVTSAEEIESVLKIALSCLQVVHNKRPSMSEVVTMLTCKSSSVAVEVVDQQILSDDSYEPF</sequence>
<keyword evidence="9" id="KW-0418">Kinase</keyword>
<keyword evidence="12" id="KW-0472">Membrane</keyword>
<dbReference type="AlphaFoldDB" id="A0ABD3GNA7"/>
<organism evidence="17 18">
    <name type="scientific">Riccia sorocarpa</name>
    <dbReference type="NCBI Taxonomy" id="122646"/>
    <lineage>
        <taxon>Eukaryota</taxon>
        <taxon>Viridiplantae</taxon>
        <taxon>Streptophyta</taxon>
        <taxon>Embryophyta</taxon>
        <taxon>Marchantiophyta</taxon>
        <taxon>Marchantiopsida</taxon>
        <taxon>Marchantiidae</taxon>
        <taxon>Marchantiales</taxon>
        <taxon>Ricciaceae</taxon>
        <taxon>Riccia</taxon>
    </lineage>
</organism>
<evidence type="ECO:0000256" key="9">
    <source>
        <dbReference type="ARBA" id="ARBA00022777"/>
    </source>
</evidence>
<keyword evidence="6" id="KW-0812">Transmembrane</keyword>
<keyword evidence="11" id="KW-1133">Transmembrane helix</keyword>
<dbReference type="Gene3D" id="3.30.200.20">
    <property type="entry name" value="Phosphorylase Kinase, domain 1"/>
    <property type="match status" value="1"/>
</dbReference>
<dbReference type="SUPFAM" id="SSF52058">
    <property type="entry name" value="L domain-like"/>
    <property type="match status" value="1"/>
</dbReference>
<dbReference type="GO" id="GO:0016020">
    <property type="term" value="C:membrane"/>
    <property type="evidence" value="ECO:0007669"/>
    <property type="project" value="UniProtKB-SubCell"/>
</dbReference>
<evidence type="ECO:0000256" key="5">
    <source>
        <dbReference type="ARBA" id="ARBA00022679"/>
    </source>
</evidence>
<dbReference type="EC" id="2.7.11.1" evidence="2"/>
<evidence type="ECO:0000256" key="2">
    <source>
        <dbReference type="ARBA" id="ARBA00012513"/>
    </source>
</evidence>
<dbReference type="InterPro" id="IPR011009">
    <property type="entry name" value="Kinase-like_dom_sf"/>
</dbReference>
<protein>
    <recommendedName>
        <fullName evidence="2">non-specific serine/threonine protein kinase</fullName>
        <ecNumber evidence="2">2.7.11.1</ecNumber>
    </recommendedName>
</protein>
<dbReference type="InterPro" id="IPR001245">
    <property type="entry name" value="Ser-Thr/Tyr_kinase_cat_dom"/>
</dbReference>
<evidence type="ECO:0000256" key="14">
    <source>
        <dbReference type="ARBA" id="ARBA00048679"/>
    </source>
</evidence>
<dbReference type="PROSITE" id="PS00108">
    <property type="entry name" value="PROTEIN_KINASE_ST"/>
    <property type="match status" value="1"/>
</dbReference>
<evidence type="ECO:0000259" key="16">
    <source>
        <dbReference type="PROSITE" id="PS50011"/>
    </source>
</evidence>
<evidence type="ECO:0000256" key="13">
    <source>
        <dbReference type="ARBA" id="ARBA00047899"/>
    </source>
</evidence>
<dbReference type="EMBL" id="JBJQOH010000007">
    <property type="protein sequence ID" value="KAL3679194.1"/>
    <property type="molecule type" value="Genomic_DNA"/>
</dbReference>
<evidence type="ECO:0000256" key="1">
    <source>
        <dbReference type="ARBA" id="ARBA00004167"/>
    </source>
</evidence>
<feature type="binding site" evidence="15">
    <location>
        <position position="938"/>
    </location>
    <ligand>
        <name>ATP</name>
        <dbReference type="ChEBI" id="CHEBI:30616"/>
    </ligand>
</feature>
<keyword evidence="18" id="KW-1185">Reference proteome</keyword>
<evidence type="ECO:0000256" key="15">
    <source>
        <dbReference type="PROSITE-ProRule" id="PRU10141"/>
    </source>
</evidence>
<name>A0ABD3GNA7_9MARC</name>
<comment type="catalytic activity">
    <reaction evidence="14">
        <text>L-seryl-[protein] + ATP = O-phospho-L-seryl-[protein] + ADP + H(+)</text>
        <dbReference type="Rhea" id="RHEA:17989"/>
        <dbReference type="Rhea" id="RHEA-COMP:9863"/>
        <dbReference type="Rhea" id="RHEA-COMP:11604"/>
        <dbReference type="ChEBI" id="CHEBI:15378"/>
        <dbReference type="ChEBI" id="CHEBI:29999"/>
        <dbReference type="ChEBI" id="CHEBI:30616"/>
        <dbReference type="ChEBI" id="CHEBI:83421"/>
        <dbReference type="ChEBI" id="CHEBI:456216"/>
        <dbReference type="EC" id="2.7.11.1"/>
    </reaction>
</comment>
<dbReference type="FunFam" id="1.10.510.10:FF:000384">
    <property type="entry name" value="G-type lectin S-receptor-like serine/threonine-protein kinase"/>
    <property type="match status" value="1"/>
</dbReference>
<dbReference type="PROSITE" id="PS50011">
    <property type="entry name" value="PROTEIN_KINASE_DOM"/>
    <property type="match status" value="1"/>
</dbReference>
<dbReference type="GO" id="GO:0005524">
    <property type="term" value="F:ATP binding"/>
    <property type="evidence" value="ECO:0007669"/>
    <property type="project" value="UniProtKB-UniRule"/>
</dbReference>
<evidence type="ECO:0000313" key="17">
    <source>
        <dbReference type="EMBL" id="KAL3679194.1"/>
    </source>
</evidence>
<dbReference type="InterPro" id="IPR024788">
    <property type="entry name" value="Malectin-like_Carb-bd_dom"/>
</dbReference>
<dbReference type="InterPro" id="IPR032675">
    <property type="entry name" value="LRR_dom_sf"/>
</dbReference>
<evidence type="ECO:0000256" key="6">
    <source>
        <dbReference type="ARBA" id="ARBA00022692"/>
    </source>
</evidence>
<comment type="catalytic activity">
    <reaction evidence="13">
        <text>L-threonyl-[protein] + ATP = O-phospho-L-threonyl-[protein] + ADP + H(+)</text>
        <dbReference type="Rhea" id="RHEA:46608"/>
        <dbReference type="Rhea" id="RHEA-COMP:11060"/>
        <dbReference type="Rhea" id="RHEA-COMP:11605"/>
        <dbReference type="ChEBI" id="CHEBI:15378"/>
        <dbReference type="ChEBI" id="CHEBI:30013"/>
        <dbReference type="ChEBI" id="CHEBI:30616"/>
        <dbReference type="ChEBI" id="CHEBI:61977"/>
        <dbReference type="ChEBI" id="CHEBI:456216"/>
        <dbReference type="EC" id="2.7.11.1"/>
    </reaction>
</comment>
<evidence type="ECO:0000256" key="12">
    <source>
        <dbReference type="ARBA" id="ARBA00023136"/>
    </source>
</evidence>